<evidence type="ECO:0000256" key="3">
    <source>
        <dbReference type="ARBA" id="ARBA00008342"/>
    </source>
</evidence>
<evidence type="ECO:0000256" key="2">
    <source>
        <dbReference type="ARBA" id="ARBA00004993"/>
    </source>
</evidence>
<dbReference type="InterPro" id="IPR003542">
    <property type="entry name" value="Enbac_synth_compD-like"/>
</dbReference>
<gene>
    <name evidence="16" type="ORF">HUW48_12980</name>
</gene>
<feature type="binding site" evidence="12">
    <location>
        <position position="48"/>
    </location>
    <ligand>
        <name>CoA</name>
        <dbReference type="ChEBI" id="CHEBI:57287"/>
    </ligand>
</feature>
<reference evidence="16 17" key="1">
    <citation type="submission" date="2020-08" db="EMBL/GenBank/DDBJ databases">
        <title>Adhaeribacter dokdonensis sp. nov., isolated from the rhizosphere of Elymus tsukushiensis, a plant native to the Dokdo Islands, Republic of Korea.</title>
        <authorList>
            <person name="Ghim S.Y."/>
        </authorList>
    </citation>
    <scope>NUCLEOTIDE SEQUENCE [LARGE SCALE GENOMIC DNA]</scope>
    <source>
        <strain evidence="16 17">KUDC8001</strain>
    </source>
</reference>
<dbReference type="GO" id="GO:0009239">
    <property type="term" value="P:enterobactin biosynthetic process"/>
    <property type="evidence" value="ECO:0007669"/>
    <property type="project" value="UniProtKB-KW"/>
</dbReference>
<dbReference type="GO" id="GO:0008897">
    <property type="term" value="F:holo-[acyl-carrier-protein] synthase activity"/>
    <property type="evidence" value="ECO:0007669"/>
    <property type="project" value="InterPro"/>
</dbReference>
<feature type="binding site" evidence="12">
    <location>
        <position position="151"/>
    </location>
    <ligand>
        <name>CoA</name>
        <dbReference type="ChEBI" id="CHEBI:57287"/>
    </ligand>
</feature>
<evidence type="ECO:0000259" key="15">
    <source>
        <dbReference type="Pfam" id="PF17837"/>
    </source>
</evidence>
<feature type="binding site" evidence="12">
    <location>
        <begin position="93"/>
        <end position="94"/>
    </location>
    <ligand>
        <name>CoA</name>
        <dbReference type="ChEBI" id="CHEBI:57287"/>
    </ligand>
</feature>
<dbReference type="AlphaFoldDB" id="A0A7L7L7X0"/>
<comment type="function">
    <text evidence="1">Involved in the biosynthesis of the siderophore enterobactin (enterochelin), which is a macrocyclic trimeric lactone of N-(2,3-dihydroxybenzoyl)-serine. The serine trilactone serves as a scaffolding for the three catechol functionalities that provide hexadentate coordination for the tightly ligated iron(2+) atoms. Plays an essential role in the assembly of the enterobactin by catalyzing the transfer of the 4'-phosphopantetheine (Ppant) moiety from coenzyme A to the apo-domains of both EntB (ArCP domain) and EntF (PCP domain) to yield their holo-forms which make them competent for the activation of 2,3-dihydroxybenzoate (DHB) and L-serine, respectively.</text>
</comment>
<evidence type="ECO:0000256" key="5">
    <source>
        <dbReference type="ARBA" id="ARBA00019087"/>
    </source>
</evidence>
<keyword evidence="13" id="KW-0479">Metal-binding</keyword>
<comment type="pathway">
    <text evidence="2">Siderophore biosynthesis; enterobactin biosynthesis.</text>
</comment>
<keyword evidence="6 16" id="KW-0808">Transferase</keyword>
<dbReference type="RefSeq" id="WP_182416078.1">
    <property type="nucleotide sequence ID" value="NZ_CP055153.1"/>
</dbReference>
<feature type="binding site" evidence="12">
    <location>
        <position position="112"/>
    </location>
    <ligand>
        <name>CoA</name>
        <dbReference type="ChEBI" id="CHEBI:57287"/>
    </ligand>
</feature>
<sequence length="212" mass="24298">MPIAQIKEIAPGTLIGRWTLTETVAQLKAYLNLPAELQIPEFITHDKRQTEWLASRILAYQMLQYFTSVPYPLHNNEIGKPYFAESSYHISISHTQQQVAVLLSNNVPVGIDIERVQSKVSRVQNKFLNAEEKLAINNDLVKLTIAWSAKESLYKLYGKKNLIFNQNLLLSPFPISLTGNMEAFIRTPEFQKKYIVYFEVEKDTVLTYCLGS</sequence>
<evidence type="ECO:0000256" key="10">
    <source>
        <dbReference type="ARBA" id="ARBA00049176"/>
    </source>
</evidence>
<dbReference type="InterPro" id="IPR037143">
    <property type="entry name" value="4-PPantetheinyl_Trfase_dom_sf"/>
</dbReference>
<feature type="binding site" evidence="13">
    <location>
        <position position="113"/>
    </location>
    <ligand>
        <name>Mg(2+)</name>
        <dbReference type="ChEBI" id="CHEBI:18420"/>
    </ligand>
</feature>
<dbReference type="EMBL" id="CP055153">
    <property type="protein sequence ID" value="QMU28897.1"/>
    <property type="molecule type" value="Genomic_DNA"/>
</dbReference>
<organism evidence="16 17">
    <name type="scientific">Adhaeribacter radiodurans</name>
    <dbReference type="NCBI Taxonomy" id="2745197"/>
    <lineage>
        <taxon>Bacteria</taxon>
        <taxon>Pseudomonadati</taxon>
        <taxon>Bacteroidota</taxon>
        <taxon>Cytophagia</taxon>
        <taxon>Cytophagales</taxon>
        <taxon>Hymenobacteraceae</taxon>
        <taxon>Adhaeribacter</taxon>
    </lineage>
</organism>
<dbReference type="InterPro" id="IPR008278">
    <property type="entry name" value="4-PPantetheinyl_Trfase_dom"/>
</dbReference>
<evidence type="ECO:0000256" key="11">
    <source>
        <dbReference type="ARBA" id="ARBA00049191"/>
    </source>
</evidence>
<evidence type="ECO:0000256" key="7">
    <source>
        <dbReference type="ARBA" id="ARBA00023191"/>
    </source>
</evidence>
<proteinExistence type="inferred from homology"/>
<name>A0A7L7L7X0_9BACT</name>
<dbReference type="Gene3D" id="3.90.470.20">
    <property type="entry name" value="4'-phosphopantetheinyl transferase domain"/>
    <property type="match status" value="2"/>
</dbReference>
<dbReference type="GO" id="GO:0000287">
    <property type="term" value="F:magnesium ion binding"/>
    <property type="evidence" value="ECO:0007669"/>
    <property type="project" value="InterPro"/>
</dbReference>
<dbReference type="KEGG" id="add:HUW48_12980"/>
<feature type="binding site" evidence="12">
    <location>
        <position position="56"/>
    </location>
    <ligand>
        <name>CoA</name>
        <dbReference type="ChEBI" id="CHEBI:57287"/>
    </ligand>
</feature>
<evidence type="ECO:0000256" key="8">
    <source>
        <dbReference type="ARBA" id="ARBA00029894"/>
    </source>
</evidence>
<dbReference type="PANTHER" id="PTHR38096">
    <property type="entry name" value="ENTEROBACTIN SYNTHASE COMPONENT D"/>
    <property type="match status" value="1"/>
</dbReference>
<feature type="binding site" evidence="13">
    <location>
        <position position="112"/>
    </location>
    <ligand>
        <name>Mg(2+)</name>
        <dbReference type="ChEBI" id="CHEBI:18420"/>
    </ligand>
</feature>
<evidence type="ECO:0000313" key="16">
    <source>
        <dbReference type="EMBL" id="QMU28897.1"/>
    </source>
</evidence>
<feature type="domain" description="4'-phosphopantetheinyl transferase N-terminal" evidence="15">
    <location>
        <begin position="45"/>
        <end position="103"/>
    </location>
</feature>
<dbReference type="PANTHER" id="PTHR38096:SF1">
    <property type="entry name" value="ENTEROBACTIN SYNTHASE COMPONENT D"/>
    <property type="match status" value="1"/>
</dbReference>
<evidence type="ECO:0000256" key="13">
    <source>
        <dbReference type="PIRSR" id="PIRSR603542-2"/>
    </source>
</evidence>
<comment type="catalytic activity">
    <reaction evidence="11">
        <text>apo-[peptidyl-carrier protein] + CoA = holo-[peptidyl-carrier protein] + adenosine 3',5'-bisphosphate + H(+)</text>
        <dbReference type="Rhea" id="RHEA:46228"/>
        <dbReference type="Rhea" id="RHEA-COMP:11479"/>
        <dbReference type="Rhea" id="RHEA-COMP:11480"/>
        <dbReference type="ChEBI" id="CHEBI:15378"/>
        <dbReference type="ChEBI" id="CHEBI:29999"/>
        <dbReference type="ChEBI" id="CHEBI:57287"/>
        <dbReference type="ChEBI" id="CHEBI:58343"/>
        <dbReference type="ChEBI" id="CHEBI:64479"/>
    </reaction>
</comment>
<dbReference type="Pfam" id="PF01648">
    <property type="entry name" value="ACPS"/>
    <property type="match status" value="1"/>
</dbReference>
<keyword evidence="13" id="KW-0460">Magnesium</keyword>
<comment type="subunit">
    <text evidence="4">EntB, EntD, EntE, and EntF form a multienzyme complex called enterobactin synthase.</text>
</comment>
<evidence type="ECO:0000256" key="6">
    <source>
        <dbReference type="ARBA" id="ARBA00022679"/>
    </source>
</evidence>
<accession>A0A7L7L7X0</accession>
<evidence type="ECO:0000313" key="17">
    <source>
        <dbReference type="Proteomes" id="UP000514509"/>
    </source>
</evidence>
<feature type="binding site" evidence="13">
    <location>
        <position position="114"/>
    </location>
    <ligand>
        <name>Mg(2+)</name>
        <dbReference type="ChEBI" id="CHEBI:18420"/>
    </ligand>
</feature>
<evidence type="ECO:0000256" key="12">
    <source>
        <dbReference type="PIRSR" id="PIRSR603542-1"/>
    </source>
</evidence>
<evidence type="ECO:0000256" key="9">
    <source>
        <dbReference type="ARBA" id="ARBA00031996"/>
    </source>
</evidence>
<dbReference type="Pfam" id="PF17837">
    <property type="entry name" value="4PPT_N"/>
    <property type="match status" value="1"/>
</dbReference>
<dbReference type="InterPro" id="IPR041354">
    <property type="entry name" value="4PPT_N"/>
</dbReference>
<keyword evidence="17" id="KW-1185">Reference proteome</keyword>
<evidence type="ECO:0000256" key="1">
    <source>
        <dbReference type="ARBA" id="ARBA00003937"/>
    </source>
</evidence>
<comment type="similarity">
    <text evidence="3">Belongs to the P-Pant transferase superfamily. EntD family.</text>
</comment>
<dbReference type="Proteomes" id="UP000514509">
    <property type="component" value="Chromosome"/>
</dbReference>
<dbReference type="GO" id="GO:0005886">
    <property type="term" value="C:plasma membrane"/>
    <property type="evidence" value="ECO:0007669"/>
    <property type="project" value="TreeGrafter"/>
</dbReference>
<comment type="catalytic activity">
    <reaction evidence="10">
        <text>apo-[aryl-carrier protein] + CoA = holo-[aryl-carrier protein] + adenosine 3',5'-bisphosphate + H(+)</text>
        <dbReference type="Rhea" id="RHEA:48404"/>
        <dbReference type="Rhea" id="RHEA-COMP:15903"/>
        <dbReference type="Rhea" id="RHEA-COMP:17557"/>
        <dbReference type="ChEBI" id="CHEBI:15378"/>
        <dbReference type="ChEBI" id="CHEBI:29999"/>
        <dbReference type="ChEBI" id="CHEBI:57287"/>
        <dbReference type="ChEBI" id="CHEBI:58343"/>
        <dbReference type="ChEBI" id="CHEBI:64479"/>
    </reaction>
</comment>
<dbReference type="SUPFAM" id="SSF56214">
    <property type="entry name" value="4'-phosphopantetheinyl transferase"/>
    <property type="match status" value="2"/>
</dbReference>
<evidence type="ECO:0000259" key="14">
    <source>
        <dbReference type="Pfam" id="PF01648"/>
    </source>
</evidence>
<feature type="domain" description="4'-phosphopantetheinyl transferase" evidence="14">
    <location>
        <begin position="108"/>
        <end position="178"/>
    </location>
</feature>
<protein>
    <recommendedName>
        <fullName evidence="5">Enterobactin synthase component D</fullName>
    </recommendedName>
    <alternativeName>
        <fullName evidence="8">4'-phosphopantetheinyl transferase EntD</fullName>
    </alternativeName>
    <alternativeName>
        <fullName evidence="9">Enterochelin synthase D</fullName>
    </alternativeName>
</protein>
<evidence type="ECO:0000256" key="4">
    <source>
        <dbReference type="ARBA" id="ARBA00011503"/>
    </source>
</evidence>
<feature type="binding site" evidence="12">
    <location>
        <position position="155"/>
    </location>
    <ligand>
        <name>CoA</name>
        <dbReference type="ChEBI" id="CHEBI:57287"/>
    </ligand>
</feature>
<comment type="cofactor">
    <cofactor evidence="13">
        <name>Mg(2+)</name>
        <dbReference type="ChEBI" id="CHEBI:18420"/>
    </cofactor>
</comment>
<dbReference type="GO" id="GO:0009366">
    <property type="term" value="C:enterobactin synthetase complex"/>
    <property type="evidence" value="ECO:0007669"/>
    <property type="project" value="InterPro"/>
</dbReference>
<keyword evidence="7" id="KW-0259">Enterobactin biosynthesis</keyword>